<keyword evidence="3" id="KW-0479">Metal-binding</keyword>
<dbReference type="Gene3D" id="2.60.40.1190">
    <property type="match status" value="1"/>
</dbReference>
<protein>
    <submittedName>
        <fullName evidence="8">Nitrate reductase gamma subunit</fullName>
    </submittedName>
</protein>
<dbReference type="AlphaFoldDB" id="A0A0F3GW34"/>
<comment type="caution">
    <text evidence="8">The sequence shown here is derived from an EMBL/GenBank/DDBJ whole genome shotgun (WGS) entry which is preliminary data.</text>
</comment>
<evidence type="ECO:0000256" key="5">
    <source>
        <dbReference type="ARBA" id="ARBA00023004"/>
    </source>
</evidence>
<keyword evidence="6" id="KW-0732">Signal</keyword>
<dbReference type="Proteomes" id="UP000033423">
    <property type="component" value="Unassembled WGS sequence"/>
</dbReference>
<evidence type="ECO:0000256" key="4">
    <source>
        <dbReference type="ARBA" id="ARBA00022982"/>
    </source>
</evidence>
<dbReference type="Pfam" id="PF09459">
    <property type="entry name" value="EB_dh"/>
    <property type="match status" value="1"/>
</dbReference>
<keyword evidence="9" id="KW-1185">Reference proteome</keyword>
<evidence type="ECO:0000313" key="8">
    <source>
        <dbReference type="EMBL" id="KJU86100.1"/>
    </source>
</evidence>
<keyword evidence="1" id="KW-0813">Transport</keyword>
<keyword evidence="4" id="KW-0249">Electron transport</keyword>
<proteinExistence type="predicted"/>
<evidence type="ECO:0000259" key="7">
    <source>
        <dbReference type="Pfam" id="PF09459"/>
    </source>
</evidence>
<name>A0A0F3GW34_9BACT</name>
<dbReference type="GO" id="GO:0046872">
    <property type="term" value="F:metal ion binding"/>
    <property type="evidence" value="ECO:0007669"/>
    <property type="project" value="UniProtKB-KW"/>
</dbReference>
<accession>A0A0F3GW34</accession>
<organism evidence="8 9">
    <name type="scientific">Candidatus Magnetobacterium bavaricum</name>
    <dbReference type="NCBI Taxonomy" id="29290"/>
    <lineage>
        <taxon>Bacteria</taxon>
        <taxon>Pseudomonadati</taxon>
        <taxon>Nitrospirota</taxon>
        <taxon>Thermodesulfovibrionia</taxon>
        <taxon>Thermodesulfovibrionales</taxon>
        <taxon>Candidatus Magnetobacteriaceae</taxon>
        <taxon>Candidatus Magnetobacterium</taxon>
    </lineage>
</organism>
<evidence type="ECO:0000256" key="2">
    <source>
        <dbReference type="ARBA" id="ARBA00022617"/>
    </source>
</evidence>
<evidence type="ECO:0000313" key="9">
    <source>
        <dbReference type="Proteomes" id="UP000033423"/>
    </source>
</evidence>
<dbReference type="EMBL" id="LACI01000737">
    <property type="protein sequence ID" value="KJU86100.1"/>
    <property type="molecule type" value="Genomic_DNA"/>
</dbReference>
<evidence type="ECO:0000256" key="6">
    <source>
        <dbReference type="SAM" id="SignalP"/>
    </source>
</evidence>
<sequence length="297" mass="32414">MNKKFIVVISIAIALTVMCSGALFAAPTGSSMKAHYVNKPITIDSDDLFSAAKPYDVKLIAMEVTNPQGGGGSIPTQDIKTLNSNTRYVLNMSKKVPNLSAKAIHNGKTIAFQLTWDDGSVDVEAAIDTFRDSVALMFPGMHTGGLNPSPLMGAKGEQVNIWQWRADWQAEKDGNRPMNRQPQTEGVHVGMSDSILKAQFPGKPSPDATMVEFVAEGFGTLTKQTQQSVNAKGKHQDSKWTVVFVRDMKSQDMADAIFTPGRQTYVNFALYNGSEKDFDGMKSISVMWTPVMLDPAK</sequence>
<feature type="domain" description="Cytochrome c-552/DMSO reductase-like haem-binding" evidence="7">
    <location>
        <begin position="74"/>
        <end position="283"/>
    </location>
</feature>
<gene>
    <name evidence="8" type="ORF">MBAV_001695</name>
</gene>
<dbReference type="GO" id="GO:0020037">
    <property type="term" value="F:heme binding"/>
    <property type="evidence" value="ECO:0007669"/>
    <property type="project" value="InterPro"/>
</dbReference>
<feature type="signal peptide" evidence="6">
    <location>
        <begin position="1"/>
        <end position="25"/>
    </location>
</feature>
<feature type="chain" id="PRO_5002461114" evidence="6">
    <location>
        <begin position="26"/>
        <end position="297"/>
    </location>
</feature>
<keyword evidence="2" id="KW-0349">Heme</keyword>
<dbReference type="InterPro" id="IPR019020">
    <property type="entry name" value="Cyt-c552/DMSO_Rdtase_haem-bd"/>
</dbReference>
<keyword evidence="5" id="KW-0408">Iron</keyword>
<evidence type="ECO:0000256" key="1">
    <source>
        <dbReference type="ARBA" id="ARBA00022448"/>
    </source>
</evidence>
<reference evidence="8 9" key="1">
    <citation type="submission" date="2015-02" db="EMBL/GenBank/DDBJ databases">
        <title>Single-cell genomics of uncultivated deep-branching MTB reveals a conserved set of magnetosome genes.</title>
        <authorList>
            <person name="Kolinko S."/>
            <person name="Richter M."/>
            <person name="Glockner F.O."/>
            <person name="Brachmann A."/>
            <person name="Schuler D."/>
        </authorList>
    </citation>
    <scope>NUCLEOTIDE SEQUENCE [LARGE SCALE GENOMIC DNA]</scope>
    <source>
        <strain evidence="8">TM-1</strain>
    </source>
</reference>
<evidence type="ECO:0000256" key="3">
    <source>
        <dbReference type="ARBA" id="ARBA00022723"/>
    </source>
</evidence>